<accession>A0A0C9ZJI0</accession>
<sequence>IELDLECLSDCGYTGGVSCWSDDDIIEYQPDSFSESTSSDCESLCELEGDDLECNLRQLAAEANSEALGLTVPVNTLFKIISRPKTNAIWKKVEKNRSLGYNGLSGRTQRRRDKLARDQAEQQKKMKTS</sequence>
<evidence type="ECO:0000313" key="2">
    <source>
        <dbReference type="EMBL" id="KIK37600.1"/>
    </source>
</evidence>
<reference evidence="3" key="2">
    <citation type="submission" date="2015-01" db="EMBL/GenBank/DDBJ databases">
        <title>Evolutionary Origins and Diversification of the Mycorrhizal Mutualists.</title>
        <authorList>
            <consortium name="DOE Joint Genome Institute"/>
            <consortium name="Mycorrhizal Genomics Consortium"/>
            <person name="Kohler A."/>
            <person name="Kuo A."/>
            <person name="Nagy L.G."/>
            <person name="Floudas D."/>
            <person name="Copeland A."/>
            <person name="Barry K.W."/>
            <person name="Cichocki N."/>
            <person name="Veneault-Fourrey C."/>
            <person name="LaButti K."/>
            <person name="Lindquist E.A."/>
            <person name="Lipzen A."/>
            <person name="Lundell T."/>
            <person name="Morin E."/>
            <person name="Murat C."/>
            <person name="Riley R."/>
            <person name="Ohm R."/>
            <person name="Sun H."/>
            <person name="Tunlid A."/>
            <person name="Henrissat B."/>
            <person name="Grigoriev I.V."/>
            <person name="Hibbett D.S."/>
            <person name="Martin F."/>
        </authorList>
    </citation>
    <scope>NUCLEOTIDE SEQUENCE [LARGE SCALE GENOMIC DNA]</scope>
    <source>
        <strain evidence="3">UH-Slu-Lm8-n1</strain>
    </source>
</reference>
<protein>
    <submittedName>
        <fullName evidence="2">Uncharacterized protein</fullName>
    </submittedName>
</protein>
<dbReference type="InParanoid" id="A0A0C9ZJI0"/>
<name>A0A0C9ZJI0_9AGAM</name>
<keyword evidence="3" id="KW-1185">Reference proteome</keyword>
<dbReference type="HOGENOM" id="CLU_1954062_0_0_1"/>
<organism evidence="2 3">
    <name type="scientific">Suillus luteus UH-Slu-Lm8-n1</name>
    <dbReference type="NCBI Taxonomy" id="930992"/>
    <lineage>
        <taxon>Eukaryota</taxon>
        <taxon>Fungi</taxon>
        <taxon>Dikarya</taxon>
        <taxon>Basidiomycota</taxon>
        <taxon>Agaricomycotina</taxon>
        <taxon>Agaricomycetes</taxon>
        <taxon>Agaricomycetidae</taxon>
        <taxon>Boletales</taxon>
        <taxon>Suillineae</taxon>
        <taxon>Suillaceae</taxon>
        <taxon>Suillus</taxon>
    </lineage>
</organism>
<dbReference type="AlphaFoldDB" id="A0A0C9ZJI0"/>
<dbReference type="Proteomes" id="UP000054485">
    <property type="component" value="Unassembled WGS sequence"/>
</dbReference>
<feature type="region of interest" description="Disordered" evidence="1">
    <location>
        <begin position="101"/>
        <end position="129"/>
    </location>
</feature>
<evidence type="ECO:0000256" key="1">
    <source>
        <dbReference type="SAM" id="MobiDB-lite"/>
    </source>
</evidence>
<evidence type="ECO:0000313" key="3">
    <source>
        <dbReference type="Proteomes" id="UP000054485"/>
    </source>
</evidence>
<feature type="compositionally biased region" description="Basic and acidic residues" evidence="1">
    <location>
        <begin position="115"/>
        <end position="129"/>
    </location>
</feature>
<dbReference type="OrthoDB" id="2692741at2759"/>
<feature type="non-terminal residue" evidence="2">
    <location>
        <position position="129"/>
    </location>
</feature>
<dbReference type="EMBL" id="KN835441">
    <property type="protein sequence ID" value="KIK37600.1"/>
    <property type="molecule type" value="Genomic_DNA"/>
</dbReference>
<feature type="non-terminal residue" evidence="2">
    <location>
        <position position="1"/>
    </location>
</feature>
<proteinExistence type="predicted"/>
<gene>
    <name evidence="2" type="ORF">CY34DRAFT_40766</name>
</gene>
<reference evidence="2 3" key="1">
    <citation type="submission" date="2014-04" db="EMBL/GenBank/DDBJ databases">
        <authorList>
            <consortium name="DOE Joint Genome Institute"/>
            <person name="Kuo A."/>
            <person name="Ruytinx J."/>
            <person name="Rineau F."/>
            <person name="Colpaert J."/>
            <person name="Kohler A."/>
            <person name="Nagy L.G."/>
            <person name="Floudas D."/>
            <person name="Copeland A."/>
            <person name="Barry K.W."/>
            <person name="Cichocki N."/>
            <person name="Veneault-Fourrey C."/>
            <person name="LaButti K."/>
            <person name="Lindquist E.A."/>
            <person name="Lipzen A."/>
            <person name="Lundell T."/>
            <person name="Morin E."/>
            <person name="Murat C."/>
            <person name="Sun H."/>
            <person name="Tunlid A."/>
            <person name="Henrissat B."/>
            <person name="Grigoriev I.V."/>
            <person name="Hibbett D.S."/>
            <person name="Martin F."/>
            <person name="Nordberg H.P."/>
            <person name="Cantor M.N."/>
            <person name="Hua S.X."/>
        </authorList>
    </citation>
    <scope>NUCLEOTIDE SEQUENCE [LARGE SCALE GENOMIC DNA]</scope>
    <source>
        <strain evidence="2 3">UH-Slu-Lm8-n1</strain>
    </source>
</reference>